<reference evidence="3" key="1">
    <citation type="submission" date="2016-11" db="EMBL/GenBank/DDBJ databases">
        <authorList>
            <person name="Varghese N."/>
            <person name="Submissions S."/>
        </authorList>
    </citation>
    <scope>NUCLEOTIDE SEQUENCE [LARGE SCALE GENOMIC DNA]</scope>
    <source>
        <strain evidence="3">DSM 11792</strain>
    </source>
</reference>
<dbReference type="AlphaFoldDB" id="A0A1M4XUN2"/>
<protein>
    <submittedName>
        <fullName evidence="2">Uncharacterized protein</fullName>
    </submittedName>
</protein>
<proteinExistence type="predicted"/>
<dbReference type="RefSeq" id="WP_165611016.1">
    <property type="nucleotide sequence ID" value="NZ_FQUW01000012.1"/>
</dbReference>
<organism evidence="2 3">
    <name type="scientific">Desulfofundulus australicus DSM 11792</name>
    <dbReference type="NCBI Taxonomy" id="1121425"/>
    <lineage>
        <taxon>Bacteria</taxon>
        <taxon>Bacillati</taxon>
        <taxon>Bacillota</taxon>
        <taxon>Clostridia</taxon>
        <taxon>Eubacteriales</taxon>
        <taxon>Peptococcaceae</taxon>
        <taxon>Desulfofundulus</taxon>
    </lineage>
</organism>
<keyword evidence="1" id="KW-1133">Transmembrane helix</keyword>
<sequence length="45" mass="5073">MKRLKITLIVIVVVTISVAIYIGLNSTEFFTYQKTLTTEILPPGF</sequence>
<feature type="transmembrane region" description="Helical" evidence="1">
    <location>
        <begin position="6"/>
        <end position="24"/>
    </location>
</feature>
<evidence type="ECO:0000313" key="2">
    <source>
        <dbReference type="EMBL" id="SHE96983.1"/>
    </source>
</evidence>
<keyword evidence="1" id="KW-0812">Transmembrane</keyword>
<accession>A0A1M4XUN2</accession>
<keyword evidence="1" id="KW-0472">Membrane</keyword>
<dbReference type="Proteomes" id="UP000184196">
    <property type="component" value="Unassembled WGS sequence"/>
</dbReference>
<gene>
    <name evidence="2" type="ORF">SAMN02745218_01171</name>
</gene>
<evidence type="ECO:0000256" key="1">
    <source>
        <dbReference type="SAM" id="Phobius"/>
    </source>
</evidence>
<name>A0A1M4XUN2_9FIRM</name>
<dbReference type="EMBL" id="FQUW01000012">
    <property type="protein sequence ID" value="SHE96983.1"/>
    <property type="molecule type" value="Genomic_DNA"/>
</dbReference>
<evidence type="ECO:0000313" key="3">
    <source>
        <dbReference type="Proteomes" id="UP000184196"/>
    </source>
</evidence>
<keyword evidence="3" id="KW-1185">Reference proteome</keyword>